<organism evidence="1 2">
    <name type="scientific">Citrobacter youngae ATCC 29220</name>
    <dbReference type="NCBI Taxonomy" id="500640"/>
    <lineage>
        <taxon>Bacteria</taxon>
        <taxon>Pseudomonadati</taxon>
        <taxon>Pseudomonadota</taxon>
        <taxon>Gammaproteobacteria</taxon>
        <taxon>Enterobacterales</taxon>
        <taxon>Enterobacteriaceae</taxon>
        <taxon>Citrobacter</taxon>
        <taxon>Citrobacter freundii complex</taxon>
    </lineage>
</organism>
<evidence type="ECO:0000313" key="1">
    <source>
        <dbReference type="EMBL" id="EFE06267.1"/>
    </source>
</evidence>
<dbReference type="Proteomes" id="UP000003880">
    <property type="component" value="Unassembled WGS sequence"/>
</dbReference>
<sequence length="84" mass="9708">MPAAVGILADALNITAVWGFRHTTKKIFFLVLNCFIWRKKCQAQNLPQITFDQIRMKILCESHHKNPTNSGYKNVTNITLIHHF</sequence>
<reference evidence="1 2" key="1">
    <citation type="submission" date="2010-02" db="EMBL/GenBank/DDBJ databases">
        <authorList>
            <person name="Weinstock G."/>
            <person name="Sodergren E."/>
            <person name="Clifton S."/>
            <person name="Fulton L."/>
            <person name="Fulton B."/>
            <person name="Courtney L."/>
            <person name="Fronick C."/>
            <person name="Harrison M."/>
            <person name="Strong C."/>
            <person name="Farmer C."/>
            <person name="Delahaunty K."/>
            <person name="Markovic C."/>
            <person name="Hall O."/>
            <person name="Minx P."/>
            <person name="Tomlinson C."/>
            <person name="Mitreva M."/>
            <person name="Nelson J."/>
            <person name="Hou S."/>
            <person name="Wollam A."/>
            <person name="Pepin K.H."/>
            <person name="Johnson M."/>
            <person name="Bhonagiri V."/>
            <person name="Zhang X."/>
            <person name="Suruliraj S."/>
            <person name="Warren W."/>
            <person name="Chinwalla A."/>
            <person name="Mardis E.R."/>
            <person name="Wilson R.K."/>
        </authorList>
    </citation>
    <scope>NUCLEOTIDE SEQUENCE [LARGE SCALE GENOMIC DNA]</scope>
    <source>
        <strain evidence="1 2">ATCC 29220</strain>
    </source>
</reference>
<comment type="caution">
    <text evidence="1">The sequence shown here is derived from an EMBL/GenBank/DDBJ whole genome shotgun (WGS) entry which is preliminary data.</text>
</comment>
<gene>
    <name evidence="1" type="ORF">CIT292_10390</name>
</gene>
<dbReference type="HOGENOM" id="CLU_2521637_0_0_6"/>
<name>D4BIM3_9ENTR</name>
<dbReference type="AlphaFoldDB" id="D4BIM3"/>
<evidence type="ECO:0000313" key="2">
    <source>
        <dbReference type="Proteomes" id="UP000003880"/>
    </source>
</evidence>
<protein>
    <submittedName>
        <fullName evidence="1">Uncharacterized protein</fullName>
    </submittedName>
</protein>
<accession>D4BIM3</accession>
<proteinExistence type="predicted"/>
<dbReference type="EMBL" id="ABWL02000023">
    <property type="protein sequence ID" value="EFE06267.1"/>
    <property type="molecule type" value="Genomic_DNA"/>
</dbReference>